<sequence>MEPAECLEPLNLVIKKDDTDDSGPVIGERIAEASIDEEKDAVLAAEENAIEDNMAILQDAVKSAESGGLPTADHKLLTALYMSSLMQMSSLSAPRSIAPPPYGASQQQQQHQQQQQQQQQSFVQLLAMVEARHRMWQQMNWPLPQNFLRSPLTLPPTAPPYFDGATTTPTPAPTPNLTDQLSQNAAPTYPLSCAKPEPLNPEAKQSYFNKRYTRLMCEGVFIL</sequence>
<name>A0A0J7K3C5_LASNI</name>
<evidence type="ECO:0000313" key="2">
    <source>
        <dbReference type="EMBL" id="KMQ84928.1"/>
    </source>
</evidence>
<organism evidence="2 3">
    <name type="scientific">Lasius niger</name>
    <name type="common">Black garden ant</name>
    <dbReference type="NCBI Taxonomy" id="67767"/>
    <lineage>
        <taxon>Eukaryota</taxon>
        <taxon>Metazoa</taxon>
        <taxon>Ecdysozoa</taxon>
        <taxon>Arthropoda</taxon>
        <taxon>Hexapoda</taxon>
        <taxon>Insecta</taxon>
        <taxon>Pterygota</taxon>
        <taxon>Neoptera</taxon>
        <taxon>Endopterygota</taxon>
        <taxon>Hymenoptera</taxon>
        <taxon>Apocrita</taxon>
        <taxon>Aculeata</taxon>
        <taxon>Formicoidea</taxon>
        <taxon>Formicidae</taxon>
        <taxon>Formicinae</taxon>
        <taxon>Lasius</taxon>
        <taxon>Lasius</taxon>
    </lineage>
</organism>
<accession>A0A0J7K3C5</accession>
<feature type="compositionally biased region" description="Low complexity" evidence="1">
    <location>
        <begin position="106"/>
        <end position="118"/>
    </location>
</feature>
<dbReference type="Proteomes" id="UP000036403">
    <property type="component" value="Unassembled WGS sequence"/>
</dbReference>
<dbReference type="EMBL" id="LBMM01015105">
    <property type="protein sequence ID" value="KMQ84928.1"/>
    <property type="molecule type" value="Genomic_DNA"/>
</dbReference>
<evidence type="ECO:0000313" key="3">
    <source>
        <dbReference type="Proteomes" id="UP000036403"/>
    </source>
</evidence>
<keyword evidence="3" id="KW-1185">Reference proteome</keyword>
<dbReference type="STRING" id="67767.A0A0J7K3C5"/>
<proteinExistence type="predicted"/>
<gene>
    <name evidence="2" type="ORF">RF55_16874</name>
</gene>
<dbReference type="AlphaFoldDB" id="A0A0J7K3C5"/>
<feature type="region of interest" description="Disordered" evidence="1">
    <location>
        <begin position="93"/>
        <end position="118"/>
    </location>
</feature>
<comment type="caution">
    <text evidence="2">The sequence shown here is derived from an EMBL/GenBank/DDBJ whole genome shotgun (WGS) entry which is preliminary data.</text>
</comment>
<dbReference type="PaxDb" id="67767-A0A0J7K3C5"/>
<evidence type="ECO:0000256" key="1">
    <source>
        <dbReference type="SAM" id="MobiDB-lite"/>
    </source>
</evidence>
<dbReference type="OrthoDB" id="2307332at2759"/>
<reference evidence="2 3" key="1">
    <citation type="submission" date="2015-04" db="EMBL/GenBank/DDBJ databases">
        <title>Lasius niger genome sequencing.</title>
        <authorList>
            <person name="Konorov E.A."/>
            <person name="Nikitin M.A."/>
            <person name="Kirill M.V."/>
            <person name="Chang P."/>
        </authorList>
    </citation>
    <scope>NUCLEOTIDE SEQUENCE [LARGE SCALE GENOMIC DNA]</scope>
    <source>
        <tissue evidence="2">Whole</tissue>
    </source>
</reference>
<protein>
    <submittedName>
        <fullName evidence="2">Protein isoform j</fullName>
    </submittedName>
</protein>